<dbReference type="SUPFAM" id="SSF109604">
    <property type="entry name" value="HD-domain/PDEase-like"/>
    <property type="match status" value="1"/>
</dbReference>
<organism evidence="2 3">
    <name type="scientific">Histidinibacterium aquaticum</name>
    <dbReference type="NCBI Taxonomy" id="2613962"/>
    <lineage>
        <taxon>Bacteria</taxon>
        <taxon>Pseudomonadati</taxon>
        <taxon>Pseudomonadota</taxon>
        <taxon>Alphaproteobacteria</taxon>
        <taxon>Rhodobacterales</taxon>
        <taxon>Paracoccaceae</taxon>
        <taxon>Histidinibacterium</taxon>
    </lineage>
</organism>
<dbReference type="EMBL" id="VYQE01000003">
    <property type="protein sequence ID" value="KAA9008192.1"/>
    <property type="molecule type" value="Genomic_DNA"/>
</dbReference>
<proteinExistence type="predicted"/>
<dbReference type="RefSeq" id="WP_150445475.1">
    <property type="nucleotide sequence ID" value="NZ_VYQE01000003.1"/>
</dbReference>
<keyword evidence="2" id="KW-0378">Hydrolase</keyword>
<dbReference type="GO" id="GO:0008893">
    <property type="term" value="F:guanosine-3',5'-bis(diphosphate) 3'-diphosphatase activity"/>
    <property type="evidence" value="ECO:0007669"/>
    <property type="project" value="TreeGrafter"/>
</dbReference>
<dbReference type="Gene3D" id="1.10.3210.10">
    <property type="entry name" value="Hypothetical protein af1432"/>
    <property type="match status" value="1"/>
</dbReference>
<comment type="caution">
    <text evidence="2">The sequence shown here is derived from an EMBL/GenBank/DDBJ whole genome shotgun (WGS) entry which is preliminary data.</text>
</comment>
<protein>
    <submittedName>
        <fullName evidence="2">Bifunctional (P)ppGpp synthetase/guanosine-3',5'-bis(Diphosphate) 3'-pyrophosphohydrolase</fullName>
    </submittedName>
</protein>
<feature type="domain" description="HD/PDEase" evidence="1">
    <location>
        <begin position="30"/>
        <end position="139"/>
    </location>
</feature>
<dbReference type="PANTHER" id="PTHR46246:SF1">
    <property type="entry name" value="GUANOSINE-3',5'-BIS(DIPHOSPHATE) 3'-PYROPHOSPHOHYDROLASE MESH1"/>
    <property type="match status" value="1"/>
</dbReference>
<name>A0A5J5GL42_9RHOB</name>
<dbReference type="Pfam" id="PF13328">
    <property type="entry name" value="HD_4"/>
    <property type="match status" value="1"/>
</dbReference>
<dbReference type="InterPro" id="IPR003607">
    <property type="entry name" value="HD/PDEase_dom"/>
</dbReference>
<dbReference type="InterPro" id="IPR052194">
    <property type="entry name" value="MESH1"/>
</dbReference>
<evidence type="ECO:0000313" key="3">
    <source>
        <dbReference type="Proteomes" id="UP000326554"/>
    </source>
</evidence>
<accession>A0A5J5GL42</accession>
<dbReference type="Proteomes" id="UP000326554">
    <property type="component" value="Unassembled WGS sequence"/>
</dbReference>
<dbReference type="SMART" id="SM00471">
    <property type="entry name" value="HDc"/>
    <property type="match status" value="1"/>
</dbReference>
<gene>
    <name evidence="2" type="ORF">F3S47_11885</name>
</gene>
<reference evidence="2 3" key="1">
    <citation type="submission" date="2019-09" db="EMBL/GenBank/DDBJ databases">
        <authorList>
            <person name="Park J.-S."/>
            <person name="Choi H.-J."/>
        </authorList>
    </citation>
    <scope>NUCLEOTIDE SEQUENCE [LARGE SCALE GENOMIC DNA]</scope>
    <source>
        <strain evidence="2 3">176SS1-4</strain>
    </source>
</reference>
<sequence length="185" mass="19744">MSPSGDLEAVTRAALLAARAHADQTRKGRRGIPYINHPLEVAHLVAEDGAATETVIAALLHDVVEDSATALPDIERDFGRPVAELVEALTDAPAWEELPRPERKRLQAGHMPEAPSEARRIKIADQLSNLRDIAREPEAWSPDDAATYIDGAEHVVAACRGVSPGLEAAFDAVLAEAMQKIGGAP</sequence>
<evidence type="ECO:0000259" key="1">
    <source>
        <dbReference type="SMART" id="SM00471"/>
    </source>
</evidence>
<keyword evidence="3" id="KW-1185">Reference proteome</keyword>
<dbReference type="PANTHER" id="PTHR46246">
    <property type="entry name" value="GUANOSINE-3',5'-BIS(DIPHOSPHATE) 3'-PYROPHOSPHOHYDROLASE MESH1"/>
    <property type="match status" value="1"/>
</dbReference>
<dbReference type="AlphaFoldDB" id="A0A5J5GL42"/>
<dbReference type="CDD" id="cd00077">
    <property type="entry name" value="HDc"/>
    <property type="match status" value="1"/>
</dbReference>
<evidence type="ECO:0000313" key="2">
    <source>
        <dbReference type="EMBL" id="KAA9008192.1"/>
    </source>
</evidence>